<dbReference type="STRING" id="1121291.SAMN02745134_02757"/>
<organism evidence="5 6">
    <name type="scientific">Clostridium acidisoli DSM 12555</name>
    <dbReference type="NCBI Taxonomy" id="1121291"/>
    <lineage>
        <taxon>Bacteria</taxon>
        <taxon>Bacillati</taxon>
        <taxon>Bacillota</taxon>
        <taxon>Clostridia</taxon>
        <taxon>Eubacteriales</taxon>
        <taxon>Clostridiaceae</taxon>
        <taxon>Clostridium</taxon>
    </lineage>
</organism>
<evidence type="ECO:0000313" key="5">
    <source>
        <dbReference type="EMBL" id="SMC26265.1"/>
    </source>
</evidence>
<dbReference type="InterPro" id="IPR001638">
    <property type="entry name" value="Solute-binding_3/MltF_N"/>
</dbReference>
<dbReference type="SMART" id="SM00062">
    <property type="entry name" value="PBPb"/>
    <property type="match status" value="1"/>
</dbReference>
<proteinExistence type="inferred from homology"/>
<dbReference type="InterPro" id="IPR005770">
    <property type="entry name" value="PhnD"/>
</dbReference>
<evidence type="ECO:0000313" key="6">
    <source>
        <dbReference type="Proteomes" id="UP000192468"/>
    </source>
</evidence>
<dbReference type="AlphaFoldDB" id="A0A1W1XQY6"/>
<dbReference type="Proteomes" id="UP000192468">
    <property type="component" value="Unassembled WGS sequence"/>
</dbReference>
<dbReference type="PROSITE" id="PS51257">
    <property type="entry name" value="PROKAR_LIPOPROTEIN"/>
    <property type="match status" value="1"/>
</dbReference>
<dbReference type="GO" id="GO:0055085">
    <property type="term" value="P:transmembrane transport"/>
    <property type="evidence" value="ECO:0007669"/>
    <property type="project" value="InterPro"/>
</dbReference>
<dbReference type="Pfam" id="PF12974">
    <property type="entry name" value="Phosphonate-bd"/>
    <property type="match status" value="1"/>
</dbReference>
<feature type="domain" description="Solute-binding protein family 3/N-terminal" evidence="4">
    <location>
        <begin position="43"/>
        <end position="289"/>
    </location>
</feature>
<dbReference type="RefSeq" id="WP_084116571.1">
    <property type="nucleotide sequence ID" value="NZ_FWXH01000012.1"/>
</dbReference>
<dbReference type="SUPFAM" id="SSF53850">
    <property type="entry name" value="Periplasmic binding protein-like II"/>
    <property type="match status" value="1"/>
</dbReference>
<evidence type="ECO:0000256" key="3">
    <source>
        <dbReference type="SAM" id="SignalP"/>
    </source>
</evidence>
<keyword evidence="6" id="KW-1185">Reference proteome</keyword>
<comment type="similarity">
    <text evidence="1">Belongs to the phosphate/phosphite/phosphonate binding protein family.</text>
</comment>
<keyword evidence="2 3" id="KW-0732">Signal</keyword>
<dbReference type="CDD" id="cd01071">
    <property type="entry name" value="PBP2_PhnD_like"/>
    <property type="match status" value="1"/>
</dbReference>
<name>A0A1W1XQY6_9CLOT</name>
<accession>A0A1W1XQY6</accession>
<gene>
    <name evidence="5" type="ORF">SAMN02745134_02757</name>
</gene>
<dbReference type="GO" id="GO:0043190">
    <property type="term" value="C:ATP-binding cassette (ABC) transporter complex"/>
    <property type="evidence" value="ECO:0007669"/>
    <property type="project" value="InterPro"/>
</dbReference>
<dbReference type="NCBIfam" id="TIGR01098">
    <property type="entry name" value="3A0109s03R"/>
    <property type="match status" value="1"/>
</dbReference>
<dbReference type="EMBL" id="FWXH01000012">
    <property type="protein sequence ID" value="SMC26265.1"/>
    <property type="molecule type" value="Genomic_DNA"/>
</dbReference>
<feature type="signal peptide" evidence="3">
    <location>
        <begin position="1"/>
        <end position="22"/>
    </location>
</feature>
<reference evidence="5 6" key="1">
    <citation type="submission" date="2017-04" db="EMBL/GenBank/DDBJ databases">
        <authorList>
            <person name="Afonso C.L."/>
            <person name="Miller P.J."/>
            <person name="Scott M.A."/>
            <person name="Spackman E."/>
            <person name="Goraichik I."/>
            <person name="Dimitrov K.M."/>
            <person name="Suarez D.L."/>
            <person name="Swayne D.E."/>
        </authorList>
    </citation>
    <scope>NUCLEOTIDE SEQUENCE [LARGE SCALE GENOMIC DNA]</scope>
    <source>
        <strain evidence="5 6">DSM 12555</strain>
    </source>
</reference>
<dbReference type="OrthoDB" id="9776786at2"/>
<evidence type="ECO:0000256" key="2">
    <source>
        <dbReference type="ARBA" id="ARBA00022729"/>
    </source>
</evidence>
<protein>
    <submittedName>
        <fullName evidence="5">Phosphonate transport system substrate-binding protein</fullName>
    </submittedName>
</protein>
<dbReference type="PANTHER" id="PTHR35841:SF1">
    <property type="entry name" value="PHOSPHONATES-BINDING PERIPLASMIC PROTEIN"/>
    <property type="match status" value="1"/>
</dbReference>
<evidence type="ECO:0000259" key="4">
    <source>
        <dbReference type="SMART" id="SM00062"/>
    </source>
</evidence>
<dbReference type="PANTHER" id="PTHR35841">
    <property type="entry name" value="PHOSPHONATES-BINDING PERIPLASMIC PROTEIN"/>
    <property type="match status" value="1"/>
</dbReference>
<dbReference type="Gene3D" id="3.40.190.10">
    <property type="entry name" value="Periplasmic binding protein-like II"/>
    <property type="match status" value="2"/>
</dbReference>
<evidence type="ECO:0000256" key="1">
    <source>
        <dbReference type="ARBA" id="ARBA00007162"/>
    </source>
</evidence>
<feature type="chain" id="PRO_5038348231" evidence="3">
    <location>
        <begin position="23"/>
        <end position="313"/>
    </location>
</feature>
<sequence length="313" mass="34063">MIKIKRLVTLGLAMSLSIAVLAGCGNSNSTTSGDKSSAYVPKQLTVEFVPSQNAETLEAKAKPLEKLLSARLGIPVKVSVSTDYNTIIEAMASKQVDVGFLPPTAYVLAKQKNSADLLLQAERYGINPTDGSNTDKLVTNYRSEIVVKKDSPIKTLKDLKGKKIAWQDVTSTAGYIYPAAELKKAGIDPQKDVTGVTVQGHDKGVLAVLNGDVDAAAVFEDARNVVKKDNPNVFSDTRVLYYTQPIPNDTICVRPDMDSAWKKKIQNAFIAISKDSQGKKIIYDVYSHIGYKIGNDKDFDVVRDYEKAVEGAK</sequence>